<dbReference type="Pfam" id="PF14322">
    <property type="entry name" value="SusD-like_3"/>
    <property type="match status" value="1"/>
</dbReference>
<feature type="domain" description="SusD-like N-terminal" evidence="8">
    <location>
        <begin position="94"/>
        <end position="229"/>
    </location>
</feature>
<evidence type="ECO:0000259" key="8">
    <source>
        <dbReference type="Pfam" id="PF14322"/>
    </source>
</evidence>
<evidence type="ECO:0000256" key="3">
    <source>
        <dbReference type="ARBA" id="ARBA00022729"/>
    </source>
</evidence>
<comment type="caution">
    <text evidence="9">The sequence shown here is derived from an EMBL/GenBank/DDBJ whole genome shotgun (WGS) entry which is preliminary data.</text>
</comment>
<comment type="subcellular location">
    <subcellularLocation>
        <location evidence="1">Cell outer membrane</location>
    </subcellularLocation>
</comment>
<feature type="signal peptide" evidence="6">
    <location>
        <begin position="1"/>
        <end position="22"/>
    </location>
</feature>
<dbReference type="Gene3D" id="1.25.40.390">
    <property type="match status" value="1"/>
</dbReference>
<evidence type="ECO:0000313" key="9">
    <source>
        <dbReference type="EMBL" id="MBB4622844.1"/>
    </source>
</evidence>
<name>A0ABR6KPS4_9BACT</name>
<evidence type="ECO:0000256" key="6">
    <source>
        <dbReference type="SAM" id="SignalP"/>
    </source>
</evidence>
<dbReference type="EMBL" id="JACHOC010000005">
    <property type="protein sequence ID" value="MBB4622844.1"/>
    <property type="molecule type" value="Genomic_DNA"/>
</dbReference>
<keyword evidence="3 6" id="KW-0732">Signal</keyword>
<keyword evidence="10" id="KW-1185">Reference proteome</keyword>
<dbReference type="PROSITE" id="PS51257">
    <property type="entry name" value="PROKAR_LIPOPROTEIN"/>
    <property type="match status" value="1"/>
</dbReference>
<dbReference type="InterPro" id="IPR033985">
    <property type="entry name" value="SusD-like_N"/>
</dbReference>
<keyword evidence="4" id="KW-0472">Membrane</keyword>
<evidence type="ECO:0000256" key="4">
    <source>
        <dbReference type="ARBA" id="ARBA00023136"/>
    </source>
</evidence>
<evidence type="ECO:0000256" key="1">
    <source>
        <dbReference type="ARBA" id="ARBA00004442"/>
    </source>
</evidence>
<dbReference type="Proteomes" id="UP000533637">
    <property type="component" value="Unassembled WGS sequence"/>
</dbReference>
<keyword evidence="5" id="KW-0998">Cell outer membrane</keyword>
<accession>A0ABR6KPS4</accession>
<proteinExistence type="inferred from homology"/>
<evidence type="ECO:0000259" key="7">
    <source>
        <dbReference type="Pfam" id="PF07980"/>
    </source>
</evidence>
<protein>
    <recommendedName>
        <fullName evidence="11">RagB/SusD family nutrient uptake outer membrane protein</fullName>
    </recommendedName>
</protein>
<organism evidence="9 10">
    <name type="scientific">Parabacteroides faecis</name>
    <dbReference type="NCBI Taxonomy" id="1217282"/>
    <lineage>
        <taxon>Bacteria</taxon>
        <taxon>Pseudomonadati</taxon>
        <taxon>Bacteroidota</taxon>
        <taxon>Bacteroidia</taxon>
        <taxon>Bacteroidales</taxon>
        <taxon>Tannerellaceae</taxon>
        <taxon>Parabacteroides</taxon>
    </lineage>
</organism>
<reference evidence="9 10" key="1">
    <citation type="submission" date="2020-08" db="EMBL/GenBank/DDBJ databases">
        <title>Genomic Encyclopedia of Type Strains, Phase IV (KMG-IV): sequencing the most valuable type-strain genomes for metagenomic binning, comparative biology and taxonomic classification.</title>
        <authorList>
            <person name="Goeker M."/>
        </authorList>
    </citation>
    <scope>NUCLEOTIDE SEQUENCE [LARGE SCALE GENOMIC DNA]</scope>
    <source>
        <strain evidence="9 10">DSM 102983</strain>
    </source>
</reference>
<evidence type="ECO:0008006" key="11">
    <source>
        <dbReference type="Google" id="ProtNLM"/>
    </source>
</evidence>
<dbReference type="InterPro" id="IPR012944">
    <property type="entry name" value="SusD_RagB_dom"/>
</dbReference>
<evidence type="ECO:0000256" key="5">
    <source>
        <dbReference type="ARBA" id="ARBA00023237"/>
    </source>
</evidence>
<sequence>MKSIIKKLIMVLVAIASLTSCELDRYPLTNFSEDTFFDKEENTKLALIGLYRGGITYGVDYNASDWWAYSAKILIDGVSDMGYDRRGFNNNLGKLTSGQIDENNGWVKDLYQKPYRRISACTRFIEGINTLESDNPEMERMKAEARFIRAVQYFYLASYYYDVPLIKTVLTLDEANTVLKSPRAEVLQYAIDELTEVANLLPRHKDLPSSERGRATAQAALVYLARTHLVAKNYKEAAVACKQIIDWGDNKLDTDYQKLFYPSAINSSEHIFATQFVDDLAGHGLPQHAYPIKDGGWCLVNGSSILFEAYDFLDGTPFSYDDPRFNKNNFGENRDPRLDYTLIYDGSTFRGTVYSCNPETTAADKIGPGQTTQTGFLLRKYFDESWNGDKSQYGNNVPLARYADVLMMYLEAEMEAGTPITQTLLDQTINAVRGRVSMPKITETNPDKLLKIIQKERMIEFAFEGLRLWDLFRWGIAEERLNQDIYGSPFYITNQELMKKKDGQPDPYNRWYVDKRNFKAGQERWPIPLSEKNINPNLR</sequence>
<gene>
    <name evidence="9" type="ORF">GGQ57_002753</name>
</gene>
<dbReference type="Pfam" id="PF07980">
    <property type="entry name" value="SusD_RagB"/>
    <property type="match status" value="1"/>
</dbReference>
<feature type="chain" id="PRO_5045440679" description="RagB/SusD family nutrient uptake outer membrane protein" evidence="6">
    <location>
        <begin position="23"/>
        <end position="539"/>
    </location>
</feature>
<feature type="domain" description="RagB/SusD" evidence="7">
    <location>
        <begin position="281"/>
        <end position="538"/>
    </location>
</feature>
<dbReference type="InterPro" id="IPR011990">
    <property type="entry name" value="TPR-like_helical_dom_sf"/>
</dbReference>
<dbReference type="SUPFAM" id="SSF48452">
    <property type="entry name" value="TPR-like"/>
    <property type="match status" value="1"/>
</dbReference>
<evidence type="ECO:0000256" key="2">
    <source>
        <dbReference type="ARBA" id="ARBA00006275"/>
    </source>
</evidence>
<dbReference type="RefSeq" id="WP_229801008.1">
    <property type="nucleotide sequence ID" value="NZ_BMPB01000005.1"/>
</dbReference>
<evidence type="ECO:0000313" key="10">
    <source>
        <dbReference type="Proteomes" id="UP000533637"/>
    </source>
</evidence>
<comment type="similarity">
    <text evidence="2">Belongs to the SusD family.</text>
</comment>